<keyword evidence="1" id="KW-0812">Transmembrane</keyword>
<dbReference type="Gene3D" id="3.40.50.1820">
    <property type="entry name" value="alpha/beta hydrolase"/>
    <property type="match status" value="1"/>
</dbReference>
<keyword evidence="1" id="KW-1133">Transmembrane helix</keyword>
<dbReference type="EMBL" id="DF849525">
    <property type="protein sequence ID" value="GAT57939.1"/>
    <property type="molecule type" value="Genomic_DNA"/>
</dbReference>
<feature type="transmembrane region" description="Helical" evidence="1">
    <location>
        <begin position="116"/>
        <end position="134"/>
    </location>
</feature>
<proteinExistence type="predicted"/>
<evidence type="ECO:0000256" key="1">
    <source>
        <dbReference type="SAM" id="Phobius"/>
    </source>
</evidence>
<dbReference type="Proteomes" id="UP000815677">
    <property type="component" value="Unassembled WGS sequence"/>
</dbReference>
<evidence type="ECO:0000259" key="2">
    <source>
        <dbReference type="Pfam" id="PF12146"/>
    </source>
</evidence>
<sequence length="308" mass="34275">MSKSESSTVAFSESWLIGPEDTNFYVRVYDAAAPRAVIVFLHGAPEHCGRYTDFHTALAKDHNISVFAYDLRGYGRTAQDEKHKSPTSHYGRTWSEPQMHDMQWAIAEARSRFPDLPLFVMGTSFGATTLLGFFTDTKLADARLGTQAELTGIIIGSGTLSHANPPPAILVWILTLVAGVFPWTLFPLRNKTTDLSRNKESGKAYNADPLIGTPGSLKSISSMFAQGEKAIKAPQNWPREIPVLFVHGDADRVAHFATTKKFYNAIPAEDKEWITYSGGYHELHNEPDGIREKLLTDIVSFIYKHTQN</sequence>
<dbReference type="InterPro" id="IPR022742">
    <property type="entry name" value="Hydrolase_4"/>
</dbReference>
<name>A0ABQ0M4H4_MYCCL</name>
<feature type="transmembrane region" description="Helical" evidence="1">
    <location>
        <begin position="169"/>
        <end position="188"/>
    </location>
</feature>
<gene>
    <name evidence="3" type="ORF">MCHLO_14425</name>
</gene>
<dbReference type="SUPFAM" id="SSF53474">
    <property type="entry name" value="alpha/beta-Hydrolases"/>
    <property type="match status" value="1"/>
</dbReference>
<organism evidence="3 4">
    <name type="scientific">Mycena chlorophos</name>
    <name type="common">Agaric fungus</name>
    <name type="synonym">Agaricus chlorophos</name>
    <dbReference type="NCBI Taxonomy" id="658473"/>
    <lineage>
        <taxon>Eukaryota</taxon>
        <taxon>Fungi</taxon>
        <taxon>Dikarya</taxon>
        <taxon>Basidiomycota</taxon>
        <taxon>Agaricomycotina</taxon>
        <taxon>Agaricomycetes</taxon>
        <taxon>Agaricomycetidae</taxon>
        <taxon>Agaricales</taxon>
        <taxon>Marasmiineae</taxon>
        <taxon>Mycenaceae</taxon>
        <taxon>Mycena</taxon>
    </lineage>
</organism>
<keyword evidence="4" id="KW-1185">Reference proteome</keyword>
<evidence type="ECO:0000313" key="4">
    <source>
        <dbReference type="Proteomes" id="UP000815677"/>
    </source>
</evidence>
<dbReference type="Pfam" id="PF12146">
    <property type="entry name" value="Hydrolase_4"/>
    <property type="match status" value="1"/>
</dbReference>
<reference evidence="3" key="1">
    <citation type="submission" date="2014-09" db="EMBL/GenBank/DDBJ databases">
        <title>Genome sequence of the luminous mushroom Mycena chlorophos for searching fungal bioluminescence genes.</title>
        <authorList>
            <person name="Tanaka Y."/>
            <person name="Kasuga D."/>
            <person name="Oba Y."/>
            <person name="Hase S."/>
            <person name="Sato K."/>
            <person name="Oba Y."/>
            <person name="Sakakibara Y."/>
        </authorList>
    </citation>
    <scope>NUCLEOTIDE SEQUENCE</scope>
</reference>
<keyword evidence="1" id="KW-0472">Membrane</keyword>
<dbReference type="InterPro" id="IPR051044">
    <property type="entry name" value="MAG_DAG_Lipase"/>
</dbReference>
<dbReference type="PANTHER" id="PTHR11614">
    <property type="entry name" value="PHOSPHOLIPASE-RELATED"/>
    <property type="match status" value="1"/>
</dbReference>
<accession>A0ABQ0M4H4</accession>
<protein>
    <recommendedName>
        <fullName evidence="2">Serine aminopeptidase S33 domain-containing protein</fullName>
    </recommendedName>
</protein>
<dbReference type="InterPro" id="IPR029058">
    <property type="entry name" value="AB_hydrolase_fold"/>
</dbReference>
<evidence type="ECO:0000313" key="3">
    <source>
        <dbReference type="EMBL" id="GAT57939.1"/>
    </source>
</evidence>
<feature type="domain" description="Serine aminopeptidase S33" evidence="2">
    <location>
        <begin position="33"/>
        <end position="288"/>
    </location>
</feature>